<sequence>MNILRHSEYSDLILVDGYNLLFADKTLKELSETSLEEARLRLESLLSGYSLYVKKQIVVIYDGHFVKDNRGDEFMRDNLGVVFTRENETADSRIESLSFSLSERFNLTVVTSDFAEQTLVLMNKIERMGSREFLNRLKDSYKLEKKMHKRKTLVAEKSTSDWKEILKELRENLEE</sequence>
<comment type="caution">
    <text evidence="1">The sequence shown here is derived from an EMBL/GenBank/DDBJ whole genome shotgun (WGS) entry which is preliminary data.</text>
</comment>
<dbReference type="AlphaFoldDB" id="A0A2U1DNF5"/>
<dbReference type="InterPro" id="IPR010298">
    <property type="entry name" value="YacP-like"/>
</dbReference>
<evidence type="ECO:0008006" key="3">
    <source>
        <dbReference type="Google" id="ProtNLM"/>
    </source>
</evidence>
<organism evidence="1 2">
    <name type="scientific">Ezakiella coagulans</name>
    <dbReference type="NCBI Taxonomy" id="46507"/>
    <lineage>
        <taxon>Bacteria</taxon>
        <taxon>Bacillati</taxon>
        <taxon>Bacillota</taxon>
        <taxon>Tissierellia</taxon>
        <taxon>Ezakiella</taxon>
    </lineage>
</organism>
<dbReference type="CDD" id="cd10912">
    <property type="entry name" value="PIN_YacP-like"/>
    <property type="match status" value="1"/>
</dbReference>
<reference evidence="1 2" key="1">
    <citation type="submission" date="2018-04" db="EMBL/GenBank/DDBJ databases">
        <title>Genomic Encyclopedia of Type Strains, Phase IV (KMG-IV): sequencing the most valuable type-strain genomes for metagenomic binning, comparative biology and taxonomic classification.</title>
        <authorList>
            <person name="Goeker M."/>
        </authorList>
    </citation>
    <scope>NUCLEOTIDE SEQUENCE [LARGE SCALE GENOMIC DNA]</scope>
    <source>
        <strain evidence="1 2">DSM 20705</strain>
    </source>
</reference>
<keyword evidence="2" id="KW-1185">Reference proteome</keyword>
<dbReference type="Pfam" id="PF05991">
    <property type="entry name" value="NYN_YacP"/>
    <property type="match status" value="1"/>
</dbReference>
<dbReference type="EMBL" id="QEKV01000010">
    <property type="protein sequence ID" value="PVY89198.1"/>
    <property type="molecule type" value="Genomic_DNA"/>
</dbReference>
<evidence type="ECO:0000313" key="2">
    <source>
        <dbReference type="Proteomes" id="UP000245793"/>
    </source>
</evidence>
<gene>
    <name evidence="1" type="ORF">C7381_11036</name>
</gene>
<protein>
    <recommendedName>
        <fullName evidence="3">RNA-binding protein with PIN domain</fullName>
    </recommendedName>
</protein>
<dbReference type="Proteomes" id="UP000245793">
    <property type="component" value="Unassembled WGS sequence"/>
</dbReference>
<evidence type="ECO:0000313" key="1">
    <source>
        <dbReference type="EMBL" id="PVY89198.1"/>
    </source>
</evidence>
<dbReference type="PANTHER" id="PTHR34547">
    <property type="entry name" value="YACP-LIKE NYN DOMAIN PROTEIN"/>
    <property type="match status" value="1"/>
</dbReference>
<proteinExistence type="predicted"/>
<dbReference type="PANTHER" id="PTHR34547:SF1">
    <property type="entry name" value="YACP-LIKE NYN DOMAIN PROTEIN"/>
    <property type="match status" value="1"/>
</dbReference>
<dbReference type="RefSeq" id="WP_116480490.1">
    <property type="nucleotide sequence ID" value="NZ_QEKV01000010.1"/>
</dbReference>
<accession>A0A2U1DNF5</accession>
<name>A0A2U1DNF5_9FIRM</name>